<reference evidence="1 2" key="1">
    <citation type="submission" date="2016-05" db="EMBL/GenBank/DDBJ databases">
        <title>Complete genome sequence of Novosphingobium guangzhouense SA925(T).</title>
        <authorList>
            <person name="Sha S."/>
        </authorList>
    </citation>
    <scope>NUCLEOTIDE SEQUENCE [LARGE SCALE GENOMIC DNA]</scope>
    <source>
        <strain evidence="1 2">SA925</strain>
    </source>
</reference>
<organism evidence="1 2">
    <name type="scientific">Novosphingobium guangzhouense</name>
    <dbReference type="NCBI Taxonomy" id="1850347"/>
    <lineage>
        <taxon>Bacteria</taxon>
        <taxon>Pseudomonadati</taxon>
        <taxon>Pseudomonadota</taxon>
        <taxon>Alphaproteobacteria</taxon>
        <taxon>Sphingomonadales</taxon>
        <taxon>Sphingomonadaceae</taxon>
        <taxon>Novosphingobium</taxon>
    </lineage>
</organism>
<evidence type="ECO:0000313" key="1">
    <source>
        <dbReference type="EMBL" id="PNU03800.1"/>
    </source>
</evidence>
<gene>
    <name evidence="1" type="ORF">A8V01_22380</name>
</gene>
<accession>A0A2K2FYF9</accession>
<evidence type="ECO:0000313" key="2">
    <source>
        <dbReference type="Proteomes" id="UP000236327"/>
    </source>
</evidence>
<sequence>MLSPIKDTGTTARMLYAQSLQDAFDENSDENVELIDQAITEFEHLYRYTHGQQRVRHAKSLIEALFDKAYTLADSDPNFVAGLDEILKVIVSARQGAGRNSQSARALLLFYEARALQEKRAFTDEAERAPPSRDTIEKYQQALKDPNALGEKVAEARDGLAQALATFTEETLASNSNPSDALRRRMRHDMGEAVQIHRDLVEHAWHNQPDSDLAGMLENLASDFEILAKLKRKGPFKETPLLEAVRAMERVVAAYHSARDSDAISEAQARLEDLRQKMR</sequence>
<name>A0A2K2FYF9_9SPHN</name>
<protein>
    <submittedName>
        <fullName evidence="1">Uncharacterized protein</fullName>
    </submittedName>
</protein>
<dbReference type="EMBL" id="LYMM01000043">
    <property type="protein sequence ID" value="PNU03800.1"/>
    <property type="molecule type" value="Genomic_DNA"/>
</dbReference>
<keyword evidence="2" id="KW-1185">Reference proteome</keyword>
<proteinExistence type="predicted"/>
<dbReference type="AlphaFoldDB" id="A0A2K2FYF9"/>
<comment type="caution">
    <text evidence="1">The sequence shown here is derived from an EMBL/GenBank/DDBJ whole genome shotgun (WGS) entry which is preliminary data.</text>
</comment>
<dbReference type="Proteomes" id="UP000236327">
    <property type="component" value="Unassembled WGS sequence"/>
</dbReference>